<dbReference type="Proteomes" id="UP000464674">
    <property type="component" value="Chromosome"/>
</dbReference>
<dbReference type="CDD" id="cd00995">
    <property type="entry name" value="PBP2_NikA_DppA_OppA_like"/>
    <property type="match status" value="1"/>
</dbReference>
<dbReference type="GO" id="GO:1904680">
    <property type="term" value="F:peptide transmembrane transporter activity"/>
    <property type="evidence" value="ECO:0007669"/>
    <property type="project" value="TreeGrafter"/>
</dbReference>
<evidence type="ECO:0000256" key="2">
    <source>
        <dbReference type="ARBA" id="ARBA00005695"/>
    </source>
</evidence>
<dbReference type="AlphaFoldDB" id="A0A857FLM4"/>
<keyword evidence="3" id="KW-0813">Transport</keyword>
<dbReference type="GO" id="GO:0030288">
    <property type="term" value="C:outer membrane-bounded periplasmic space"/>
    <property type="evidence" value="ECO:0007669"/>
    <property type="project" value="UniProtKB-ARBA"/>
</dbReference>
<dbReference type="Pfam" id="PF00496">
    <property type="entry name" value="SBP_bac_5"/>
    <property type="match status" value="1"/>
</dbReference>
<dbReference type="PANTHER" id="PTHR30290">
    <property type="entry name" value="PERIPLASMIC BINDING COMPONENT OF ABC TRANSPORTER"/>
    <property type="match status" value="1"/>
</dbReference>
<comment type="subcellular location">
    <subcellularLocation>
        <location evidence="1">Periplasm</location>
    </subcellularLocation>
</comment>
<comment type="similarity">
    <text evidence="2">Belongs to the bacterial solute-binding protein 5 family.</text>
</comment>
<sequence length="540" mass="59412">MMGITASGRHPSCFMLMGMLVICGVALGHGVARDAVAAPTTLRWAIGGPPRALDVYRDASLNALVVLNVLYDRLAVLDDLKLRPSLAISWRQTDPLTYVYSLRDDAVFSDGQPVMAADVAFSFMRHIGAGSTSLIAAHLKTLRLVEATGPHEVTVHLKTPDATWIYDPLFVPVVEQQDVQRRGTRYGAPQEVPVSSGPYQLVRFDAEHGIELVRNTRYWGPRGVPDKVTFSYIADPGSLALSLRGGVIDGTFNLSLTFLPLFCNLQDVHCLHGAGLALVSLIFNLEKWPYNDIHVRRAIAYSWPAADFTQKVIHGAGRPANTAVAPGFWSNLLPAGEVAASYASLPTFSFNPQLARRELAASTVAKGFTETVSFPDVYPVLGEALQVLAENLAPLGITLNIKEIPYQRWIGRLAGRTELGLEIAHWNADYPDPSELAVSFYAGSHAVAGQFNISNYRNPSVDRILDRQAVASDPAERASLLMQVLQIVANDIPNVNLYWEDSWMTISNTYKYHDFNGLSTMEQWIYRIDTVSSYQKEANP</sequence>
<dbReference type="Gene3D" id="3.40.190.10">
    <property type="entry name" value="Periplasmic binding protein-like II"/>
    <property type="match status" value="1"/>
</dbReference>
<organism evidence="6 7">
    <name type="scientific">Komagataeibacter xylinus</name>
    <name type="common">Gluconacetobacter xylinus</name>
    <dbReference type="NCBI Taxonomy" id="28448"/>
    <lineage>
        <taxon>Bacteria</taxon>
        <taxon>Pseudomonadati</taxon>
        <taxon>Pseudomonadota</taxon>
        <taxon>Alphaproteobacteria</taxon>
        <taxon>Acetobacterales</taxon>
        <taxon>Acetobacteraceae</taxon>
        <taxon>Komagataeibacter</taxon>
    </lineage>
</organism>
<dbReference type="InterPro" id="IPR030678">
    <property type="entry name" value="Peptide/Ni-bd"/>
</dbReference>
<evidence type="ECO:0000259" key="5">
    <source>
        <dbReference type="Pfam" id="PF00496"/>
    </source>
</evidence>
<dbReference type="GO" id="GO:0015833">
    <property type="term" value="P:peptide transport"/>
    <property type="evidence" value="ECO:0007669"/>
    <property type="project" value="TreeGrafter"/>
</dbReference>
<proteinExistence type="inferred from homology"/>
<protein>
    <submittedName>
        <fullName evidence="6">ABC transporter substrate-binding protein</fullName>
    </submittedName>
</protein>
<dbReference type="PANTHER" id="PTHR30290:SF10">
    <property type="entry name" value="PERIPLASMIC OLIGOPEPTIDE-BINDING PROTEIN-RELATED"/>
    <property type="match status" value="1"/>
</dbReference>
<dbReference type="InterPro" id="IPR000914">
    <property type="entry name" value="SBP_5_dom"/>
</dbReference>
<dbReference type="SUPFAM" id="SSF53850">
    <property type="entry name" value="Periplasmic binding protein-like II"/>
    <property type="match status" value="1"/>
</dbReference>
<reference evidence="6 7" key="1">
    <citation type="journal article" date="2020" name="Carbohydr. Polym.">
        <title>Characterization and optimization of production of bacterial cellulose from strain CGMCC 17276 based on whole-genome analysis.</title>
        <authorList>
            <person name="Lu T."/>
            <person name="Gao H."/>
            <person name="Liao B."/>
            <person name="Wu J."/>
            <person name="Zhang W."/>
            <person name="Huang J."/>
            <person name="Liu M."/>
            <person name="Huang J."/>
            <person name="Chang Z."/>
            <person name="Jin M."/>
            <person name="Yi Z."/>
            <person name="Jiang D."/>
        </authorList>
    </citation>
    <scope>NUCLEOTIDE SEQUENCE [LARGE SCALE GENOMIC DNA]</scope>
    <source>
        <strain evidence="6 7">CGMCC 17276</strain>
    </source>
</reference>
<gene>
    <name evidence="6" type="ORF">FMA36_06310</name>
</gene>
<name>A0A857FLM4_KOMXY</name>
<dbReference type="EMBL" id="CP041348">
    <property type="protein sequence ID" value="QHC35168.1"/>
    <property type="molecule type" value="Genomic_DNA"/>
</dbReference>
<evidence type="ECO:0000313" key="6">
    <source>
        <dbReference type="EMBL" id="QHC35168.1"/>
    </source>
</evidence>
<accession>A0A857FLM4</accession>
<dbReference type="Gene3D" id="3.10.105.10">
    <property type="entry name" value="Dipeptide-binding Protein, Domain 3"/>
    <property type="match status" value="1"/>
</dbReference>
<dbReference type="OrthoDB" id="9803988at2"/>
<evidence type="ECO:0000313" key="7">
    <source>
        <dbReference type="Proteomes" id="UP000464674"/>
    </source>
</evidence>
<evidence type="ECO:0000256" key="1">
    <source>
        <dbReference type="ARBA" id="ARBA00004418"/>
    </source>
</evidence>
<evidence type="ECO:0000256" key="3">
    <source>
        <dbReference type="ARBA" id="ARBA00022448"/>
    </source>
</evidence>
<dbReference type="RefSeq" id="WP_159261612.1">
    <property type="nucleotide sequence ID" value="NZ_CP041348.1"/>
</dbReference>
<feature type="domain" description="Solute-binding protein family 5" evidence="5">
    <location>
        <begin position="81"/>
        <end position="445"/>
    </location>
</feature>
<dbReference type="InterPro" id="IPR039424">
    <property type="entry name" value="SBP_5"/>
</dbReference>
<evidence type="ECO:0000256" key="4">
    <source>
        <dbReference type="ARBA" id="ARBA00022729"/>
    </source>
</evidence>
<dbReference type="PIRSF" id="PIRSF002741">
    <property type="entry name" value="MppA"/>
    <property type="match status" value="1"/>
</dbReference>
<keyword evidence="4" id="KW-0732">Signal</keyword>
<dbReference type="GO" id="GO:0043190">
    <property type="term" value="C:ATP-binding cassette (ABC) transporter complex"/>
    <property type="evidence" value="ECO:0007669"/>
    <property type="project" value="InterPro"/>
</dbReference>